<reference evidence="1 2" key="1">
    <citation type="journal article" date="2021" name="MBio">
        <title>Poor Competitiveness of Bradyrhizobium in Pigeon Pea Root Colonization in Indian Soils.</title>
        <authorList>
            <person name="Chalasani D."/>
            <person name="Basu A."/>
            <person name="Pullabhotla S.V.S.R.N."/>
            <person name="Jorrin B."/>
            <person name="Neal A.L."/>
            <person name="Poole P.S."/>
            <person name="Podile A.R."/>
            <person name="Tkacz A."/>
        </authorList>
    </citation>
    <scope>NUCLEOTIDE SEQUENCE [LARGE SCALE GENOMIC DNA]</scope>
    <source>
        <strain evidence="1 2">HU44</strain>
    </source>
</reference>
<evidence type="ECO:0000313" key="1">
    <source>
        <dbReference type="EMBL" id="MBW9063824.1"/>
    </source>
</evidence>
<keyword evidence="2" id="KW-1185">Reference proteome</keyword>
<dbReference type="RefSeq" id="WP_220371805.1">
    <property type="nucleotide sequence ID" value="NZ_JAEUAO010000002.1"/>
</dbReference>
<protein>
    <submittedName>
        <fullName evidence="1">Uncharacterized protein</fullName>
    </submittedName>
</protein>
<accession>A0ABS7HBN7</accession>
<gene>
    <name evidence="1" type="ORF">JNB71_10875</name>
</gene>
<dbReference type="EMBL" id="JAEUAO010000002">
    <property type="protein sequence ID" value="MBW9063824.1"/>
    <property type="molecule type" value="Genomic_DNA"/>
</dbReference>
<proteinExistence type="predicted"/>
<organism evidence="1 2">
    <name type="scientific">Rhizobium herbae</name>
    <dbReference type="NCBI Taxonomy" id="508661"/>
    <lineage>
        <taxon>Bacteria</taxon>
        <taxon>Pseudomonadati</taxon>
        <taxon>Pseudomonadota</taxon>
        <taxon>Alphaproteobacteria</taxon>
        <taxon>Hyphomicrobiales</taxon>
        <taxon>Rhizobiaceae</taxon>
        <taxon>Rhizobium/Agrobacterium group</taxon>
        <taxon>Rhizobium</taxon>
    </lineage>
</organism>
<evidence type="ECO:0000313" key="2">
    <source>
        <dbReference type="Proteomes" id="UP000757604"/>
    </source>
</evidence>
<sequence length="99" mass="11259">MFLGEYADVPMVEFKVAGKLYAFAPRFRTVADEKLIRPANYRPGVRTYSVARLHDRHDLMFDFPVDENRTAEEIRDMAYINVCNALGIDAGTAEIDSGR</sequence>
<comment type="caution">
    <text evidence="1">The sequence shown here is derived from an EMBL/GenBank/DDBJ whole genome shotgun (WGS) entry which is preliminary data.</text>
</comment>
<name>A0ABS7HBN7_9HYPH</name>
<dbReference type="Proteomes" id="UP000757604">
    <property type="component" value="Unassembled WGS sequence"/>
</dbReference>